<dbReference type="Proteomes" id="UP000256829">
    <property type="component" value="Unassembled WGS sequence"/>
</dbReference>
<keyword evidence="3" id="KW-1185">Reference proteome</keyword>
<accession>A0A3D8VBA3</accession>
<comment type="caution">
    <text evidence="2">The sequence shown here is derived from an EMBL/GenBank/DDBJ whole genome shotgun (WGS) entry which is preliminary data.</text>
</comment>
<gene>
    <name evidence="2" type="ORF">DX912_13405</name>
</gene>
<sequence length="62" mass="6470">MFLSPSPACRGGLGRGREAASRRARRWRASTPSQPPPASRGRGRSCLTSSPPAAAAPGRPSR</sequence>
<proteinExistence type="predicted"/>
<name>A0A3D8VBA3_9GAMM</name>
<protein>
    <submittedName>
        <fullName evidence="2">Uncharacterized protein</fullName>
    </submittedName>
</protein>
<evidence type="ECO:0000313" key="2">
    <source>
        <dbReference type="EMBL" id="RDY66281.1"/>
    </source>
</evidence>
<organism evidence="2 3">
    <name type="scientific">Lysobacter soli</name>
    <dbReference type="NCBI Taxonomy" id="453783"/>
    <lineage>
        <taxon>Bacteria</taxon>
        <taxon>Pseudomonadati</taxon>
        <taxon>Pseudomonadota</taxon>
        <taxon>Gammaproteobacteria</taxon>
        <taxon>Lysobacterales</taxon>
        <taxon>Lysobacteraceae</taxon>
        <taxon>Lysobacter</taxon>
    </lineage>
</organism>
<feature type="compositionally biased region" description="Low complexity" evidence="1">
    <location>
        <begin position="49"/>
        <end position="62"/>
    </location>
</feature>
<evidence type="ECO:0000256" key="1">
    <source>
        <dbReference type="SAM" id="MobiDB-lite"/>
    </source>
</evidence>
<dbReference type="AlphaFoldDB" id="A0A3D8VBA3"/>
<evidence type="ECO:0000313" key="3">
    <source>
        <dbReference type="Proteomes" id="UP000256829"/>
    </source>
</evidence>
<dbReference type="EMBL" id="QTJR01000010">
    <property type="protein sequence ID" value="RDY66281.1"/>
    <property type="molecule type" value="Genomic_DNA"/>
</dbReference>
<feature type="region of interest" description="Disordered" evidence="1">
    <location>
        <begin position="1"/>
        <end position="62"/>
    </location>
</feature>
<reference evidence="2 3" key="1">
    <citation type="submission" date="2018-08" db="EMBL/GenBank/DDBJ databases">
        <title>Lysobacter soli KCTC 22011, whole genome shotgun sequence.</title>
        <authorList>
            <person name="Zhang X."/>
            <person name="Feng G."/>
            <person name="Zhu H."/>
        </authorList>
    </citation>
    <scope>NUCLEOTIDE SEQUENCE [LARGE SCALE GENOMIC DNA]</scope>
    <source>
        <strain evidence="2 3">KCTC 22011</strain>
    </source>
</reference>